<evidence type="ECO:0000259" key="2">
    <source>
        <dbReference type="Pfam" id="PF04069"/>
    </source>
</evidence>
<dbReference type="STRING" id="85968.GCA_900073015_01019"/>
<dbReference type="Gene3D" id="3.40.190.120">
    <property type="entry name" value="Osmoprotection protein (prox), domain 2"/>
    <property type="match status" value="1"/>
</dbReference>
<name>A0A2G5PAN2_9MYCO</name>
<protein>
    <recommendedName>
        <fullName evidence="2">ABC-type glycine betaine transport system substrate-binding domain-containing protein</fullName>
    </recommendedName>
</protein>
<dbReference type="Pfam" id="PF04069">
    <property type="entry name" value="OpuAC"/>
    <property type="match status" value="1"/>
</dbReference>
<keyword evidence="1" id="KW-0732">Signal</keyword>
<reference evidence="3 4" key="1">
    <citation type="journal article" date="2017" name="Infect. Genet. Evol.">
        <title>The new phylogeny of the genus Mycobacterium: The old and the news.</title>
        <authorList>
            <person name="Tortoli E."/>
            <person name="Fedrizzi T."/>
            <person name="Meehan C.J."/>
            <person name="Trovato A."/>
            <person name="Grottola A."/>
            <person name="Giacobazzi E."/>
            <person name="Serpini G.F."/>
            <person name="Tagliazucchi S."/>
            <person name="Fabio A."/>
            <person name="Bettua C."/>
            <person name="Bertorelli R."/>
            <person name="Frascaro F."/>
            <person name="De Sanctis V."/>
            <person name="Pecorari M."/>
            <person name="Jousson O."/>
            <person name="Segata N."/>
            <person name="Cirillo D.M."/>
        </authorList>
    </citation>
    <scope>NUCLEOTIDE SEQUENCE [LARGE SCALE GENOMIC DNA]</scope>
    <source>
        <strain evidence="3 4">CIP1034565</strain>
    </source>
</reference>
<sequence>MLRAAGRSRRWIAVRPRPLQYPGAVVARWVRLVFAAVLAVSMSACAASPGPPPEVVIAASGEPDSVLLANLYGAALRYYGTPVRVQEFDDPLAALDSGEALIAPGLTGELLDRLSPDTAGRSDEAVYKALLGVLPEGVTAGDYATAAEDKPAVAVTEDTVDAWGGHTLTQLVSKCEQLRFGRVAGAQTPSAVGACRASKPREFPDSAAMFAALRSNQINAAWSSSADPAVPVGVVLLDDRKPALIRGENALPLYRRNELDPQQMVALNEVAGVLDTAALKGMRAQLADGADPRALADAWLAENPIGN</sequence>
<feature type="chain" id="PRO_5013969334" description="ABC-type glycine betaine transport system substrate-binding domain-containing protein" evidence="1">
    <location>
        <begin position="47"/>
        <end position="307"/>
    </location>
</feature>
<dbReference type="InterPro" id="IPR007210">
    <property type="entry name" value="ABC_Gly_betaine_transp_sub-bd"/>
</dbReference>
<gene>
    <name evidence="3" type="ORF">CQY22_009810</name>
</gene>
<dbReference type="OrthoDB" id="4774756at2"/>
<keyword evidence="4" id="KW-1185">Reference proteome</keyword>
<evidence type="ECO:0000256" key="1">
    <source>
        <dbReference type="SAM" id="SignalP"/>
    </source>
</evidence>
<feature type="domain" description="ABC-type glycine betaine transport system substrate-binding" evidence="2">
    <location>
        <begin position="54"/>
        <end position="302"/>
    </location>
</feature>
<organism evidence="3 4">
    <name type="scientific">Mycolicibacterium brumae</name>
    <dbReference type="NCBI Taxonomy" id="85968"/>
    <lineage>
        <taxon>Bacteria</taxon>
        <taxon>Bacillati</taxon>
        <taxon>Actinomycetota</taxon>
        <taxon>Actinomycetes</taxon>
        <taxon>Mycobacteriales</taxon>
        <taxon>Mycobacteriaceae</taxon>
        <taxon>Mycolicibacterium</taxon>
    </lineage>
</organism>
<dbReference type="GO" id="GO:0043190">
    <property type="term" value="C:ATP-binding cassette (ABC) transporter complex"/>
    <property type="evidence" value="ECO:0007669"/>
    <property type="project" value="InterPro"/>
</dbReference>
<evidence type="ECO:0000313" key="4">
    <source>
        <dbReference type="Proteomes" id="UP000230551"/>
    </source>
</evidence>
<dbReference type="AlphaFoldDB" id="A0A2G5PAN2"/>
<evidence type="ECO:0000313" key="3">
    <source>
        <dbReference type="EMBL" id="PIB75418.1"/>
    </source>
</evidence>
<accession>A0A2G5PAN2</accession>
<dbReference type="SUPFAM" id="SSF53850">
    <property type="entry name" value="Periplasmic binding protein-like II"/>
    <property type="match status" value="1"/>
</dbReference>
<dbReference type="Proteomes" id="UP000230551">
    <property type="component" value="Unassembled WGS sequence"/>
</dbReference>
<dbReference type="GO" id="GO:0022857">
    <property type="term" value="F:transmembrane transporter activity"/>
    <property type="evidence" value="ECO:0007669"/>
    <property type="project" value="InterPro"/>
</dbReference>
<proteinExistence type="predicted"/>
<dbReference type="EMBL" id="PDCN02000010">
    <property type="protein sequence ID" value="PIB75418.1"/>
    <property type="molecule type" value="Genomic_DNA"/>
</dbReference>
<dbReference type="Gene3D" id="3.40.190.10">
    <property type="entry name" value="Periplasmic binding protein-like II"/>
    <property type="match status" value="1"/>
</dbReference>
<feature type="signal peptide" evidence="1">
    <location>
        <begin position="1"/>
        <end position="46"/>
    </location>
</feature>
<comment type="caution">
    <text evidence="3">The sequence shown here is derived from an EMBL/GenBank/DDBJ whole genome shotgun (WGS) entry which is preliminary data.</text>
</comment>